<dbReference type="CDD" id="cd08767">
    <property type="entry name" value="Cdt1_c"/>
    <property type="match status" value="1"/>
</dbReference>
<organism evidence="5 6">
    <name type="scientific">Deinandra increscens subsp. villosa</name>
    <dbReference type="NCBI Taxonomy" id="3103831"/>
    <lineage>
        <taxon>Eukaryota</taxon>
        <taxon>Viridiplantae</taxon>
        <taxon>Streptophyta</taxon>
        <taxon>Embryophyta</taxon>
        <taxon>Tracheophyta</taxon>
        <taxon>Spermatophyta</taxon>
        <taxon>Magnoliopsida</taxon>
        <taxon>eudicotyledons</taxon>
        <taxon>Gunneridae</taxon>
        <taxon>Pentapetalae</taxon>
        <taxon>asterids</taxon>
        <taxon>campanulids</taxon>
        <taxon>Asterales</taxon>
        <taxon>Asteraceae</taxon>
        <taxon>Asteroideae</taxon>
        <taxon>Heliantheae alliance</taxon>
        <taxon>Madieae</taxon>
        <taxon>Madiinae</taxon>
        <taxon>Deinandra</taxon>
    </lineage>
</organism>
<keyword evidence="2" id="KW-0131">Cell cycle</keyword>
<dbReference type="CDD" id="cd08674">
    <property type="entry name" value="Cdt1_m"/>
    <property type="match status" value="1"/>
</dbReference>
<dbReference type="InterPro" id="IPR014939">
    <property type="entry name" value="CDT1_Gemini-bd-like"/>
</dbReference>
<dbReference type="GO" id="GO:0030174">
    <property type="term" value="P:regulation of DNA-templated DNA replication initiation"/>
    <property type="evidence" value="ECO:0007669"/>
    <property type="project" value="InterPro"/>
</dbReference>
<dbReference type="Gene3D" id="1.10.10.1420">
    <property type="entry name" value="DNA replication factor Cdt1, C-terminal WH domain"/>
    <property type="match status" value="1"/>
</dbReference>
<feature type="region of interest" description="Disordered" evidence="3">
    <location>
        <begin position="351"/>
        <end position="384"/>
    </location>
</feature>
<dbReference type="GO" id="GO:0000076">
    <property type="term" value="P:DNA replication checkpoint signaling"/>
    <property type="evidence" value="ECO:0007669"/>
    <property type="project" value="TreeGrafter"/>
</dbReference>
<evidence type="ECO:0000259" key="4">
    <source>
        <dbReference type="SMART" id="SM01075"/>
    </source>
</evidence>
<comment type="similarity">
    <text evidence="1">Belongs to the Cdt1 family.</text>
</comment>
<feature type="region of interest" description="Disordered" evidence="3">
    <location>
        <begin position="1"/>
        <end position="90"/>
    </location>
</feature>
<evidence type="ECO:0000256" key="2">
    <source>
        <dbReference type="ARBA" id="ARBA00023306"/>
    </source>
</evidence>
<dbReference type="GO" id="GO:0005634">
    <property type="term" value="C:nucleus"/>
    <property type="evidence" value="ECO:0007669"/>
    <property type="project" value="TreeGrafter"/>
</dbReference>
<dbReference type="GO" id="GO:0000278">
    <property type="term" value="P:mitotic cell cycle"/>
    <property type="evidence" value="ECO:0007669"/>
    <property type="project" value="TreeGrafter"/>
</dbReference>
<dbReference type="GO" id="GO:0003677">
    <property type="term" value="F:DNA binding"/>
    <property type="evidence" value="ECO:0007669"/>
    <property type="project" value="InterPro"/>
</dbReference>
<dbReference type="Pfam" id="PF16679">
    <property type="entry name" value="CDT1_C"/>
    <property type="match status" value="1"/>
</dbReference>
<dbReference type="InterPro" id="IPR036390">
    <property type="entry name" value="WH_DNA-bd_sf"/>
</dbReference>
<dbReference type="InterPro" id="IPR038090">
    <property type="entry name" value="Cdt1_C_WH_dom_sf"/>
</dbReference>
<dbReference type="InterPro" id="IPR032054">
    <property type="entry name" value="Cdt1_C"/>
</dbReference>
<gene>
    <name evidence="5" type="ORF">SSX86_011667</name>
</gene>
<sequence length="538" mass="59998">MDSAGASSPFDSSKSKKVLRSAVNKPHLAGEAPDLSPWSSKTPEKPTNPPRRPLTRRQSLRSVNQVREAAKKLQEPDPKPSVSPDLVTSSTEAPISKPIVSKSLPEKYETLAKFFHSFMLSIRLLGLKGSMSTFTKISRQVESLTDRTFAHSHLAQIKFILPEAIEIKKILVRDDRTCCMKPDLHLTLNFSIVQNDKKLSSDNGSVLLNKLFRSRLVKFCKSNPEGDDVPEEQLPEPFNKPSISTFSNVIQKANLDSVPDITSPVSEQQPMAASLIPQSFKRRFSKQVNQESRVLNPETQVPHSLTNVSLVKSSSKLPETPVKEVDLGKKDLDSIDETPAKNVFTPITATPAQSARPPVRGFMTPDEDSVMSPSKLTRRASRKKSITFVDTPEKSKTPPVKRVSTDDDDDLSDILSDDLLASIKGKELKALEEQNPEISQAKWRKQMIAGLPKLFDTLLFFFHSSKRTVVAKDELMNMITSSQLEIVDRREADEQLRLLQELAPEWIYEKMASSGDLLCCVNKVSSPESIRSRLSEAN</sequence>
<dbReference type="PANTHER" id="PTHR28637:SF1">
    <property type="entry name" value="DNA REPLICATION FACTOR CDT1"/>
    <property type="match status" value="1"/>
</dbReference>
<dbReference type="PANTHER" id="PTHR28637">
    <property type="entry name" value="DNA REPLICATION FACTOR CDT1"/>
    <property type="match status" value="1"/>
</dbReference>
<feature type="compositionally biased region" description="Polar residues" evidence="3">
    <location>
        <begin position="1"/>
        <end position="12"/>
    </location>
</feature>
<evidence type="ECO:0000313" key="6">
    <source>
        <dbReference type="Proteomes" id="UP001408789"/>
    </source>
</evidence>
<evidence type="ECO:0000256" key="3">
    <source>
        <dbReference type="SAM" id="MobiDB-lite"/>
    </source>
</evidence>
<keyword evidence="6" id="KW-1185">Reference proteome</keyword>
<dbReference type="InterPro" id="IPR045173">
    <property type="entry name" value="Cdt1"/>
</dbReference>
<feature type="compositionally biased region" description="Basic and acidic residues" evidence="3">
    <location>
        <begin position="68"/>
        <end position="78"/>
    </location>
</feature>
<dbReference type="GO" id="GO:0070182">
    <property type="term" value="F:DNA polymerase binding"/>
    <property type="evidence" value="ECO:0007669"/>
    <property type="project" value="TreeGrafter"/>
</dbReference>
<feature type="domain" description="CDT1 Geminin-binding" evidence="4">
    <location>
        <begin position="104"/>
        <end position="236"/>
    </location>
</feature>
<dbReference type="SUPFAM" id="SSF46785">
    <property type="entry name" value="Winged helix' DNA-binding domain"/>
    <property type="match status" value="1"/>
</dbReference>
<evidence type="ECO:0000313" key="5">
    <source>
        <dbReference type="EMBL" id="KAK9067556.1"/>
    </source>
</evidence>
<dbReference type="EMBL" id="JBCNJP010000014">
    <property type="protein sequence ID" value="KAK9067556.1"/>
    <property type="molecule type" value="Genomic_DNA"/>
</dbReference>
<dbReference type="GO" id="GO:0071163">
    <property type="term" value="P:DNA replication preinitiation complex assembly"/>
    <property type="evidence" value="ECO:0007669"/>
    <property type="project" value="InterPro"/>
</dbReference>
<comment type="caution">
    <text evidence="5">The sequence shown here is derived from an EMBL/GenBank/DDBJ whole genome shotgun (WGS) entry which is preliminary data.</text>
</comment>
<proteinExistence type="inferred from homology"/>
<name>A0AAP0D2Q0_9ASTR</name>
<dbReference type="AlphaFoldDB" id="A0AAP0D2Q0"/>
<dbReference type="SMART" id="SM01075">
    <property type="entry name" value="CDT1"/>
    <property type="match status" value="1"/>
</dbReference>
<accession>A0AAP0D2Q0</accession>
<evidence type="ECO:0000256" key="1">
    <source>
        <dbReference type="ARBA" id="ARBA00008356"/>
    </source>
</evidence>
<reference evidence="5 6" key="1">
    <citation type="submission" date="2024-04" db="EMBL/GenBank/DDBJ databases">
        <title>The reference genome of an endangered Asteraceae, Deinandra increscens subsp. villosa, native to the Central Coast of California.</title>
        <authorList>
            <person name="Guilliams M."/>
            <person name="Hasenstab-Lehman K."/>
            <person name="Meyer R."/>
            <person name="Mcevoy S."/>
        </authorList>
    </citation>
    <scope>NUCLEOTIDE SEQUENCE [LARGE SCALE GENOMIC DNA]</scope>
    <source>
        <tissue evidence="5">Leaf</tissue>
    </source>
</reference>
<dbReference type="Pfam" id="PF08839">
    <property type="entry name" value="CDT1"/>
    <property type="match status" value="1"/>
</dbReference>
<protein>
    <recommendedName>
        <fullName evidence="4">CDT1 Geminin-binding domain-containing protein</fullName>
    </recommendedName>
</protein>
<dbReference type="Proteomes" id="UP001408789">
    <property type="component" value="Unassembled WGS sequence"/>
</dbReference>